<dbReference type="InterPro" id="IPR020288">
    <property type="entry name" value="Sheath_initiator"/>
</dbReference>
<name>A0ABT9Y5Q3_9FIRM</name>
<evidence type="ECO:0000313" key="1">
    <source>
        <dbReference type="EMBL" id="MDQ0202469.1"/>
    </source>
</evidence>
<comment type="caution">
    <text evidence="1">The sequence shown here is derived from an EMBL/GenBank/DDBJ whole genome shotgun (WGS) entry which is preliminary data.</text>
</comment>
<dbReference type="RefSeq" id="WP_307222327.1">
    <property type="nucleotide sequence ID" value="NZ_CP116940.1"/>
</dbReference>
<organism evidence="1 2">
    <name type="scientific">Pectinatus haikarae</name>
    <dbReference type="NCBI Taxonomy" id="349096"/>
    <lineage>
        <taxon>Bacteria</taxon>
        <taxon>Bacillati</taxon>
        <taxon>Bacillota</taxon>
        <taxon>Negativicutes</taxon>
        <taxon>Selenomonadales</taxon>
        <taxon>Selenomonadaceae</taxon>
        <taxon>Pectinatus</taxon>
    </lineage>
</organism>
<accession>A0ABT9Y5Q3</accession>
<keyword evidence="2" id="KW-1185">Reference proteome</keyword>
<reference evidence="1 2" key="1">
    <citation type="submission" date="2023-07" db="EMBL/GenBank/DDBJ databases">
        <title>Genomic Encyclopedia of Type Strains, Phase IV (KMG-IV): sequencing the most valuable type-strain genomes for metagenomic binning, comparative biology and taxonomic classification.</title>
        <authorList>
            <person name="Goeker M."/>
        </authorList>
    </citation>
    <scope>NUCLEOTIDE SEQUENCE [LARGE SCALE GENOMIC DNA]</scope>
    <source>
        <strain evidence="1 2">DSM 16980</strain>
    </source>
</reference>
<protein>
    <submittedName>
        <fullName evidence="1">Uncharacterized protein</fullName>
    </submittedName>
</protein>
<dbReference type="Pfam" id="PF10934">
    <property type="entry name" value="Sheath_initiator"/>
    <property type="match status" value="1"/>
</dbReference>
<sequence>MIYRALDENGDYVLNNGNAFFSDADAVRQAVITRLRQLIYEWWESLEDGVPFWQKIIAQRDKAAAEKIIRERIEQTDKVMSVISYTPTWDNENRALTINAEIQTEYGAITIEEAM</sequence>
<evidence type="ECO:0000313" key="2">
    <source>
        <dbReference type="Proteomes" id="UP001239167"/>
    </source>
</evidence>
<proteinExistence type="predicted"/>
<dbReference type="Proteomes" id="UP001239167">
    <property type="component" value="Unassembled WGS sequence"/>
</dbReference>
<dbReference type="EMBL" id="JAUSUE010000001">
    <property type="protein sequence ID" value="MDQ0202469.1"/>
    <property type="molecule type" value="Genomic_DNA"/>
</dbReference>
<gene>
    <name evidence="1" type="ORF">J2S01_000154</name>
</gene>